<proteinExistence type="predicted"/>
<comment type="caution">
    <text evidence="2">The sequence shown here is derived from an EMBL/GenBank/DDBJ whole genome shotgun (WGS) entry which is preliminary data.</text>
</comment>
<evidence type="ECO:0000259" key="1">
    <source>
        <dbReference type="Pfam" id="PF08443"/>
    </source>
</evidence>
<name>A0A9D1SPN9_9FIRM</name>
<dbReference type="InterPro" id="IPR013651">
    <property type="entry name" value="ATP-grasp_RimK-type"/>
</dbReference>
<dbReference type="PANTHER" id="PTHR21621">
    <property type="entry name" value="RIBOSOMAL PROTEIN S6 MODIFICATION PROTEIN"/>
    <property type="match status" value="1"/>
</dbReference>
<reference evidence="2" key="2">
    <citation type="journal article" date="2021" name="PeerJ">
        <title>Extensive microbial diversity within the chicken gut microbiome revealed by metagenomics and culture.</title>
        <authorList>
            <person name="Gilroy R."/>
            <person name="Ravi A."/>
            <person name="Getino M."/>
            <person name="Pursley I."/>
            <person name="Horton D.L."/>
            <person name="Alikhan N.F."/>
            <person name="Baker D."/>
            <person name="Gharbi K."/>
            <person name="Hall N."/>
            <person name="Watson M."/>
            <person name="Adriaenssens E.M."/>
            <person name="Foster-Nyarko E."/>
            <person name="Jarju S."/>
            <person name="Secka A."/>
            <person name="Antonio M."/>
            <person name="Oren A."/>
            <person name="Chaudhuri R.R."/>
            <person name="La Ragione R."/>
            <person name="Hildebrand F."/>
            <person name="Pallen M.J."/>
        </authorList>
    </citation>
    <scope>NUCLEOTIDE SEQUENCE</scope>
    <source>
        <strain evidence="2">CHK176-6737</strain>
    </source>
</reference>
<dbReference type="EMBL" id="DVNM01000042">
    <property type="protein sequence ID" value="HIU69786.1"/>
    <property type="molecule type" value="Genomic_DNA"/>
</dbReference>
<dbReference type="SUPFAM" id="SSF56059">
    <property type="entry name" value="Glutathione synthetase ATP-binding domain-like"/>
    <property type="match status" value="1"/>
</dbReference>
<dbReference type="AlphaFoldDB" id="A0A9D1SPN9"/>
<dbReference type="GO" id="GO:0009432">
    <property type="term" value="P:SOS response"/>
    <property type="evidence" value="ECO:0007669"/>
    <property type="project" value="TreeGrafter"/>
</dbReference>
<sequence length="247" mass="27584">MQGVLIYSSAEARRNAFVVEKYLKELPLRLVLQEELTLQEKADFVVNRTDDWRIAAAFEQRGVRVFNSSTVSRIANDKALAYSFLQSHGVEVLPVNYTGFPAVLKKSFSRGGKDVHLIHTPQELPKDLSGWVLQQPCDTPGKDLRVYVLGGEIVVSCLRTGSGFLSNYCLGGRAEVYSLSADERAAVQKVIGLFDFDFVGIDFLFHQGKLVFNEIEDAVGARMVYDLTDLDIVSMYCRYILKQVSGA</sequence>
<protein>
    <recommendedName>
        <fullName evidence="1">ATP-grasp fold RimK-type domain-containing protein</fullName>
    </recommendedName>
</protein>
<evidence type="ECO:0000313" key="3">
    <source>
        <dbReference type="Proteomes" id="UP000824125"/>
    </source>
</evidence>
<dbReference type="GO" id="GO:0005737">
    <property type="term" value="C:cytoplasm"/>
    <property type="evidence" value="ECO:0007669"/>
    <property type="project" value="TreeGrafter"/>
</dbReference>
<organism evidence="2 3">
    <name type="scientific">Candidatus Scybalenecus merdavium</name>
    <dbReference type="NCBI Taxonomy" id="2840939"/>
    <lineage>
        <taxon>Bacteria</taxon>
        <taxon>Bacillati</taxon>
        <taxon>Bacillota</taxon>
        <taxon>Clostridia</taxon>
        <taxon>Eubacteriales</taxon>
        <taxon>Oscillospiraceae</taxon>
        <taxon>Oscillospiraceae incertae sedis</taxon>
        <taxon>Candidatus Scybalenecus</taxon>
    </lineage>
</organism>
<dbReference type="Pfam" id="PF08443">
    <property type="entry name" value="RimK"/>
    <property type="match status" value="1"/>
</dbReference>
<accession>A0A9D1SPN9</accession>
<evidence type="ECO:0000313" key="2">
    <source>
        <dbReference type="EMBL" id="HIU69786.1"/>
    </source>
</evidence>
<dbReference type="PANTHER" id="PTHR21621:SF0">
    <property type="entry name" value="BETA-CITRYLGLUTAMATE SYNTHASE B-RELATED"/>
    <property type="match status" value="1"/>
</dbReference>
<dbReference type="Gene3D" id="3.30.470.20">
    <property type="entry name" value="ATP-grasp fold, B domain"/>
    <property type="match status" value="1"/>
</dbReference>
<gene>
    <name evidence="2" type="ORF">IAD23_07515</name>
</gene>
<reference evidence="2" key="1">
    <citation type="submission" date="2020-10" db="EMBL/GenBank/DDBJ databases">
        <authorList>
            <person name="Gilroy R."/>
        </authorList>
    </citation>
    <scope>NUCLEOTIDE SEQUENCE</scope>
    <source>
        <strain evidence="2">CHK176-6737</strain>
    </source>
</reference>
<feature type="domain" description="ATP-grasp fold RimK-type" evidence="1">
    <location>
        <begin position="98"/>
        <end position="233"/>
    </location>
</feature>
<dbReference type="Proteomes" id="UP000824125">
    <property type="component" value="Unassembled WGS sequence"/>
</dbReference>
<dbReference type="Gene3D" id="3.40.50.20">
    <property type="match status" value="1"/>
</dbReference>
<dbReference type="GO" id="GO:0018169">
    <property type="term" value="F:ribosomal S6-glutamic acid ligase activity"/>
    <property type="evidence" value="ECO:0007669"/>
    <property type="project" value="TreeGrafter"/>
</dbReference>